<keyword evidence="3" id="KW-1185">Reference proteome</keyword>
<protein>
    <submittedName>
        <fullName evidence="2">Uncharacterized protein</fullName>
    </submittedName>
</protein>
<dbReference type="Ensembl" id="ENSCJAT00000122653.1">
    <property type="protein sequence ID" value="ENSCJAP00000080152.1"/>
    <property type="gene ID" value="ENSCJAG00000085605.1"/>
</dbReference>
<sequence length="226" mass="24315">MHLPRGRDNPERPVVGARRVEKPTLMGWAEWLVERPMSNIQAMGWGQRQGPCALPPRRESGSTLLQSSPVPPGLCVSPPNPNGVSPGPSSVACWTFPQRHPGIVSNSTTAARWTLALLPRLECSGMISAHCNFHLLESSNSPASAFRVAGITGPHHHTWLIFVFLVEMRVHHVGQAGLELLTSDDPPTSASQSAGILSSLNTEVPQTLFGKSTGHKSCWDSGGVTR</sequence>
<dbReference type="GeneTree" id="ENSGT01150000286943"/>
<organism evidence="2 3">
    <name type="scientific">Callithrix jacchus</name>
    <name type="common">White-tufted-ear marmoset</name>
    <name type="synonym">Simia Jacchus</name>
    <dbReference type="NCBI Taxonomy" id="9483"/>
    <lineage>
        <taxon>Eukaryota</taxon>
        <taxon>Metazoa</taxon>
        <taxon>Chordata</taxon>
        <taxon>Craniata</taxon>
        <taxon>Vertebrata</taxon>
        <taxon>Euteleostomi</taxon>
        <taxon>Mammalia</taxon>
        <taxon>Eutheria</taxon>
        <taxon>Euarchontoglires</taxon>
        <taxon>Primates</taxon>
        <taxon>Haplorrhini</taxon>
        <taxon>Platyrrhini</taxon>
        <taxon>Cebidae</taxon>
        <taxon>Callitrichinae</taxon>
        <taxon>Callithrix</taxon>
        <taxon>Callithrix</taxon>
    </lineage>
</organism>
<reference evidence="2 3" key="1">
    <citation type="submission" date="2009-03" db="EMBL/GenBank/DDBJ databases">
        <authorList>
            <person name="Warren W."/>
            <person name="Ye L."/>
            <person name="Minx P."/>
            <person name="Worley K."/>
            <person name="Gibbs R."/>
            <person name="Wilson R.K."/>
        </authorList>
    </citation>
    <scope>NUCLEOTIDE SEQUENCE [LARGE SCALE GENOMIC DNA]</scope>
</reference>
<evidence type="ECO:0000313" key="3">
    <source>
        <dbReference type="Proteomes" id="UP000008225"/>
    </source>
</evidence>
<dbReference type="Proteomes" id="UP000008225">
    <property type="component" value="Chromosome 21"/>
</dbReference>
<dbReference type="PRINTS" id="PR02045">
    <property type="entry name" value="F138DOMAIN"/>
</dbReference>
<evidence type="ECO:0000256" key="1">
    <source>
        <dbReference type="SAM" id="MobiDB-lite"/>
    </source>
</evidence>
<reference evidence="2" key="2">
    <citation type="submission" date="2025-08" db="UniProtKB">
        <authorList>
            <consortium name="Ensembl"/>
        </authorList>
    </citation>
    <scope>IDENTIFICATION</scope>
</reference>
<evidence type="ECO:0000313" key="2">
    <source>
        <dbReference type="Ensembl" id="ENSCJAP00000080152.1"/>
    </source>
</evidence>
<proteinExistence type="predicted"/>
<dbReference type="PANTHER" id="PTHR12138:SF152">
    <property type="entry name" value="C2H2-TYPE DOMAIN-CONTAINING PROTEIN"/>
    <property type="match status" value="1"/>
</dbReference>
<dbReference type="PANTHER" id="PTHR12138">
    <property type="entry name" value="PRIMATE-EXPANDED PROTEIN FAMILY"/>
    <property type="match status" value="1"/>
</dbReference>
<reference evidence="2" key="3">
    <citation type="submission" date="2025-09" db="UniProtKB">
        <authorList>
            <consortium name="Ensembl"/>
        </authorList>
    </citation>
    <scope>IDENTIFICATION</scope>
</reference>
<dbReference type="AlphaFoldDB" id="A0A8I3VZT9"/>
<accession>A0A8I3VZT9</accession>
<name>A0A8I3VZT9_CALJA</name>
<feature type="region of interest" description="Disordered" evidence="1">
    <location>
        <begin position="47"/>
        <end position="69"/>
    </location>
</feature>